<dbReference type="OMA" id="DCKSNIG"/>
<dbReference type="AlphaFoldDB" id="G7JGR6"/>
<reference evidence="8" key="3">
    <citation type="submission" date="2015-04" db="UniProtKB">
        <authorList>
            <consortium name="EnsemblPlants"/>
        </authorList>
    </citation>
    <scope>IDENTIFICATION</scope>
    <source>
        <strain evidence="8">cv. Jemalong A17</strain>
    </source>
</reference>
<dbReference type="eggNOG" id="KOG0014">
    <property type="taxonomic scope" value="Eukaryota"/>
</dbReference>
<dbReference type="InterPro" id="IPR036879">
    <property type="entry name" value="TF_MADSbox_sf"/>
</dbReference>
<dbReference type="Pfam" id="PF00319">
    <property type="entry name" value="SRF-TF"/>
    <property type="match status" value="1"/>
</dbReference>
<dbReference type="EnsemblPlants" id="AES92533">
    <property type="protein sequence ID" value="AES92533"/>
    <property type="gene ID" value="MTR_4g131030"/>
</dbReference>
<dbReference type="PaxDb" id="3880-AES92533"/>
<evidence type="ECO:0000256" key="3">
    <source>
        <dbReference type="ARBA" id="ARBA00023125"/>
    </source>
</evidence>
<gene>
    <name evidence="7" type="ordered locus">MTR_4g131030</name>
</gene>
<dbReference type="Gene3D" id="3.40.1810.10">
    <property type="entry name" value="Transcription factor, MADS-box"/>
    <property type="match status" value="1"/>
</dbReference>
<feature type="domain" description="MADS-box" evidence="6">
    <location>
        <begin position="1"/>
        <end position="61"/>
    </location>
</feature>
<dbReference type="EMBL" id="CM001220">
    <property type="protein sequence ID" value="AES92533.1"/>
    <property type="molecule type" value="Genomic_DNA"/>
</dbReference>
<reference evidence="7 9" key="2">
    <citation type="journal article" date="2014" name="BMC Genomics">
        <title>An improved genome release (version Mt4.0) for the model legume Medicago truncatula.</title>
        <authorList>
            <person name="Tang H."/>
            <person name="Krishnakumar V."/>
            <person name="Bidwell S."/>
            <person name="Rosen B."/>
            <person name="Chan A."/>
            <person name="Zhou S."/>
            <person name="Gentzbittel L."/>
            <person name="Childs K.L."/>
            <person name="Yandell M."/>
            <person name="Gundlach H."/>
            <person name="Mayer K.F."/>
            <person name="Schwartz D.C."/>
            <person name="Town C.D."/>
        </authorList>
    </citation>
    <scope>GENOME REANNOTATION</scope>
    <source>
        <strain evidence="8 9">cv. Jemalong A17</strain>
    </source>
</reference>
<dbReference type="SMART" id="SM00432">
    <property type="entry name" value="MADS"/>
    <property type="match status" value="1"/>
</dbReference>
<sequence length="215" mass="24178">MGRRKIEIEIVKDPNTRQVTFSKRRTGLFKKANELSILCGVEIAIVVFSPGNRPYSFGHPGINVVAAKYLQQEPELSDSLGNPSSDAPDIEKLNLKLVEASSDAPGIEKLNLELTEVLTQIQEGEKQNETHDEILKQDNVMKLSELKELRDSYKELHDLVKLRLSDIEISVCMMLLAQDPVVGIKEKSIISACLSETLFGMSHTVKTKQERKQYQ</sequence>
<organism evidence="7 9">
    <name type="scientific">Medicago truncatula</name>
    <name type="common">Barrel medic</name>
    <name type="synonym">Medicago tribuloides</name>
    <dbReference type="NCBI Taxonomy" id="3880"/>
    <lineage>
        <taxon>Eukaryota</taxon>
        <taxon>Viridiplantae</taxon>
        <taxon>Streptophyta</taxon>
        <taxon>Embryophyta</taxon>
        <taxon>Tracheophyta</taxon>
        <taxon>Spermatophyta</taxon>
        <taxon>Magnoliopsida</taxon>
        <taxon>eudicotyledons</taxon>
        <taxon>Gunneridae</taxon>
        <taxon>Pentapetalae</taxon>
        <taxon>rosids</taxon>
        <taxon>fabids</taxon>
        <taxon>Fabales</taxon>
        <taxon>Fabaceae</taxon>
        <taxon>Papilionoideae</taxon>
        <taxon>50 kb inversion clade</taxon>
        <taxon>NPAAA clade</taxon>
        <taxon>Hologalegina</taxon>
        <taxon>IRL clade</taxon>
        <taxon>Trifolieae</taxon>
        <taxon>Medicago</taxon>
    </lineage>
</organism>
<proteinExistence type="predicted"/>
<reference evidence="7 9" key="1">
    <citation type="journal article" date="2011" name="Nature">
        <title>The Medicago genome provides insight into the evolution of rhizobial symbioses.</title>
        <authorList>
            <person name="Young N.D."/>
            <person name="Debelle F."/>
            <person name="Oldroyd G.E."/>
            <person name="Geurts R."/>
            <person name="Cannon S.B."/>
            <person name="Udvardi M.K."/>
            <person name="Benedito V.A."/>
            <person name="Mayer K.F."/>
            <person name="Gouzy J."/>
            <person name="Schoof H."/>
            <person name="Van de Peer Y."/>
            <person name="Proost S."/>
            <person name="Cook D.R."/>
            <person name="Meyers B.C."/>
            <person name="Spannagl M."/>
            <person name="Cheung F."/>
            <person name="De Mita S."/>
            <person name="Krishnakumar V."/>
            <person name="Gundlach H."/>
            <person name="Zhou S."/>
            <person name="Mudge J."/>
            <person name="Bharti A.K."/>
            <person name="Murray J.D."/>
            <person name="Naoumkina M.A."/>
            <person name="Rosen B."/>
            <person name="Silverstein K.A."/>
            <person name="Tang H."/>
            <person name="Rombauts S."/>
            <person name="Zhao P.X."/>
            <person name="Zhou P."/>
            <person name="Barbe V."/>
            <person name="Bardou P."/>
            <person name="Bechner M."/>
            <person name="Bellec A."/>
            <person name="Berger A."/>
            <person name="Berges H."/>
            <person name="Bidwell S."/>
            <person name="Bisseling T."/>
            <person name="Choisne N."/>
            <person name="Couloux A."/>
            <person name="Denny R."/>
            <person name="Deshpande S."/>
            <person name="Dai X."/>
            <person name="Doyle J.J."/>
            <person name="Dudez A.M."/>
            <person name="Farmer A.D."/>
            <person name="Fouteau S."/>
            <person name="Franken C."/>
            <person name="Gibelin C."/>
            <person name="Gish J."/>
            <person name="Goldstein S."/>
            <person name="Gonzalez A.J."/>
            <person name="Green P.J."/>
            <person name="Hallab A."/>
            <person name="Hartog M."/>
            <person name="Hua A."/>
            <person name="Humphray S.J."/>
            <person name="Jeong D.H."/>
            <person name="Jing Y."/>
            <person name="Jocker A."/>
            <person name="Kenton S.M."/>
            <person name="Kim D.J."/>
            <person name="Klee K."/>
            <person name="Lai H."/>
            <person name="Lang C."/>
            <person name="Lin S."/>
            <person name="Macmil S.L."/>
            <person name="Magdelenat G."/>
            <person name="Matthews L."/>
            <person name="McCorrison J."/>
            <person name="Monaghan E.L."/>
            <person name="Mun J.H."/>
            <person name="Najar F.Z."/>
            <person name="Nicholson C."/>
            <person name="Noirot C."/>
            <person name="O'Bleness M."/>
            <person name="Paule C.R."/>
            <person name="Poulain J."/>
            <person name="Prion F."/>
            <person name="Qin B."/>
            <person name="Qu C."/>
            <person name="Retzel E.F."/>
            <person name="Riddle C."/>
            <person name="Sallet E."/>
            <person name="Samain S."/>
            <person name="Samson N."/>
            <person name="Sanders I."/>
            <person name="Saurat O."/>
            <person name="Scarpelli C."/>
            <person name="Schiex T."/>
            <person name="Segurens B."/>
            <person name="Severin A.J."/>
            <person name="Sherrier D.J."/>
            <person name="Shi R."/>
            <person name="Sims S."/>
            <person name="Singer S.R."/>
            <person name="Sinharoy S."/>
            <person name="Sterck L."/>
            <person name="Viollet A."/>
            <person name="Wang B.B."/>
            <person name="Wang K."/>
            <person name="Wang M."/>
            <person name="Wang X."/>
            <person name="Warfsmann J."/>
            <person name="Weissenbach J."/>
            <person name="White D.D."/>
            <person name="White J.D."/>
            <person name="Wiley G.B."/>
            <person name="Wincker P."/>
            <person name="Xing Y."/>
            <person name="Yang L."/>
            <person name="Yao Z."/>
            <person name="Ying F."/>
            <person name="Zhai J."/>
            <person name="Zhou L."/>
            <person name="Zuber A."/>
            <person name="Denarie J."/>
            <person name="Dixon R.A."/>
            <person name="May G.D."/>
            <person name="Schwartz D.C."/>
            <person name="Rogers J."/>
            <person name="Quetier F."/>
            <person name="Town C.D."/>
            <person name="Roe B.A."/>
        </authorList>
    </citation>
    <scope>NUCLEOTIDE SEQUENCE [LARGE SCALE GENOMIC DNA]</scope>
    <source>
        <strain evidence="7">A17</strain>
        <strain evidence="8 9">cv. Jemalong A17</strain>
    </source>
</reference>
<dbReference type="PROSITE" id="PS50066">
    <property type="entry name" value="MADS_BOX_2"/>
    <property type="match status" value="1"/>
</dbReference>
<dbReference type="SUPFAM" id="SSF55455">
    <property type="entry name" value="SRF-like"/>
    <property type="match status" value="1"/>
</dbReference>
<dbReference type="PANTHER" id="PTHR11945">
    <property type="entry name" value="MADS BOX PROTEIN"/>
    <property type="match status" value="1"/>
</dbReference>
<dbReference type="Proteomes" id="UP000002051">
    <property type="component" value="Chromosome 4"/>
</dbReference>
<protein>
    <submittedName>
        <fullName evidence="7">MADS-box transcription factor family protein</fullName>
    </submittedName>
</protein>
<evidence type="ECO:0000256" key="1">
    <source>
        <dbReference type="ARBA" id="ARBA00004123"/>
    </source>
</evidence>
<dbReference type="GO" id="GO:0000978">
    <property type="term" value="F:RNA polymerase II cis-regulatory region sequence-specific DNA binding"/>
    <property type="evidence" value="ECO:0000318"/>
    <property type="project" value="GO_Central"/>
</dbReference>
<evidence type="ECO:0000313" key="9">
    <source>
        <dbReference type="Proteomes" id="UP000002051"/>
    </source>
</evidence>
<dbReference type="GO" id="GO:0006357">
    <property type="term" value="P:regulation of transcription by RNA polymerase II"/>
    <property type="evidence" value="ECO:0000318"/>
    <property type="project" value="GO_Central"/>
</dbReference>
<dbReference type="FunFam" id="3.40.1810.10:FF:000006">
    <property type="entry name" value="Agamous-like MADS-box protein AGL62"/>
    <property type="match status" value="1"/>
</dbReference>
<evidence type="ECO:0000256" key="4">
    <source>
        <dbReference type="ARBA" id="ARBA00023163"/>
    </source>
</evidence>
<keyword evidence="9" id="KW-1185">Reference proteome</keyword>
<dbReference type="InterPro" id="IPR002100">
    <property type="entry name" value="TF_MADSbox"/>
</dbReference>
<name>G7JGR6_MEDTR</name>
<keyword evidence="2" id="KW-0805">Transcription regulation</keyword>
<accession>G7JGR6</accession>
<dbReference type="GO" id="GO:0005634">
    <property type="term" value="C:nucleus"/>
    <property type="evidence" value="ECO:0007669"/>
    <property type="project" value="UniProtKB-SubCell"/>
</dbReference>
<dbReference type="PANTHER" id="PTHR11945:SF229">
    <property type="entry name" value="AGAMOUS-LIKE 55-RELATED"/>
    <property type="match status" value="1"/>
</dbReference>
<evidence type="ECO:0000259" key="6">
    <source>
        <dbReference type="PROSITE" id="PS50066"/>
    </source>
</evidence>
<dbReference type="GO" id="GO:0000981">
    <property type="term" value="F:DNA-binding transcription factor activity, RNA polymerase II-specific"/>
    <property type="evidence" value="ECO:0000318"/>
    <property type="project" value="GO_Central"/>
</dbReference>
<evidence type="ECO:0000313" key="7">
    <source>
        <dbReference type="EMBL" id="AES92533.1"/>
    </source>
</evidence>
<keyword evidence="5" id="KW-0539">Nucleus</keyword>
<dbReference type="HOGENOM" id="CLU_053053_5_3_1"/>
<comment type="subcellular location">
    <subcellularLocation>
        <location evidence="1">Nucleus</location>
    </subcellularLocation>
</comment>
<keyword evidence="3" id="KW-0238">DNA-binding</keyword>
<keyword evidence="4" id="KW-0804">Transcription</keyword>
<dbReference type="PRINTS" id="PR00404">
    <property type="entry name" value="MADSDOMAIN"/>
</dbReference>
<evidence type="ECO:0000313" key="8">
    <source>
        <dbReference type="EnsemblPlants" id="AES92533"/>
    </source>
</evidence>
<evidence type="ECO:0000256" key="5">
    <source>
        <dbReference type="ARBA" id="ARBA00023242"/>
    </source>
</evidence>
<evidence type="ECO:0000256" key="2">
    <source>
        <dbReference type="ARBA" id="ARBA00023015"/>
    </source>
</evidence>
<dbReference type="GO" id="GO:0046983">
    <property type="term" value="F:protein dimerization activity"/>
    <property type="evidence" value="ECO:0007669"/>
    <property type="project" value="InterPro"/>
</dbReference>